<organism evidence="1 2">
    <name type="scientific">Virgibacillus profundi</name>
    <dbReference type="NCBI Taxonomy" id="2024555"/>
    <lineage>
        <taxon>Bacteria</taxon>
        <taxon>Bacillati</taxon>
        <taxon>Bacillota</taxon>
        <taxon>Bacilli</taxon>
        <taxon>Bacillales</taxon>
        <taxon>Bacillaceae</taxon>
        <taxon>Virgibacillus</taxon>
    </lineage>
</organism>
<accession>A0A2A2IET6</accession>
<dbReference type="EMBL" id="NPOA01000004">
    <property type="protein sequence ID" value="PAV30249.1"/>
    <property type="molecule type" value="Genomic_DNA"/>
</dbReference>
<name>A0A2A2IET6_9BACI</name>
<dbReference type="OrthoDB" id="2399905at2"/>
<dbReference type="Proteomes" id="UP000218887">
    <property type="component" value="Unassembled WGS sequence"/>
</dbReference>
<keyword evidence="2" id="KW-1185">Reference proteome</keyword>
<reference evidence="1 2" key="1">
    <citation type="submission" date="2017-08" db="EMBL/GenBank/DDBJ databases">
        <title>Virgibacillus indicus sp. nov. and Virgibacillus profoundi sp. nov, two moderately halophilic bacteria isolated from marine sediment by using the Microfluidic Streak Plate.</title>
        <authorList>
            <person name="Xu B."/>
            <person name="Hu B."/>
            <person name="Wang J."/>
            <person name="Zhu Y."/>
            <person name="Huang L."/>
            <person name="Du W."/>
            <person name="Huang Y."/>
        </authorList>
    </citation>
    <scope>NUCLEOTIDE SEQUENCE [LARGE SCALE GENOMIC DNA]</scope>
    <source>
        <strain evidence="1 2">IO3-P3-H5</strain>
    </source>
</reference>
<evidence type="ECO:0000313" key="2">
    <source>
        <dbReference type="Proteomes" id="UP000218887"/>
    </source>
</evidence>
<dbReference type="InterPro" id="IPR017642">
    <property type="entry name" value="DNA_S_mod_DndB"/>
</dbReference>
<comment type="caution">
    <text evidence="1">The sequence shown here is derived from an EMBL/GenBank/DDBJ whole genome shotgun (WGS) entry which is preliminary data.</text>
</comment>
<dbReference type="Pfam" id="PF14072">
    <property type="entry name" value="DndB"/>
    <property type="match status" value="1"/>
</dbReference>
<protein>
    <recommendedName>
        <fullName evidence="3">DGQHR domain-containing protein</fullName>
    </recommendedName>
</protein>
<gene>
    <name evidence="1" type="ORF">CIL05_07210</name>
</gene>
<proteinExistence type="predicted"/>
<dbReference type="RefSeq" id="WP_095654851.1">
    <property type="nucleotide sequence ID" value="NZ_NPOA01000004.1"/>
</dbReference>
<evidence type="ECO:0000313" key="1">
    <source>
        <dbReference type="EMBL" id="PAV30249.1"/>
    </source>
</evidence>
<sequence>MKQDKTRQELEENLIQPTLSVKRKRKIVQEIKDSLFNNHKIIGGNTQSWINDPETELPLLDWRILYLFAKQIHSKINQSNINPDHFYTEVEAKKAQQYTGNLTIMEDVSLPMVFNDVTELRYGTYLTHISAKLLAQMSSTLLNYNFDIQREATKITRNNETIKEATLVLKNVLEIKSHLKQDSLESTNIVFNAAIGTADDGDELTYNPETKQLQINKGTIIDIVDGYHRCKGSELALNENPDINFKFSLIILNYTDDRAANYQGQLAEATPMSKPKKKQLSSKRHSDAIVRELMTQSELKDKVAVARVPSARNKELVTYDVLSDTIDEQFKLDRMIDVHKVTNYLKTYFNILLGEYAEQFIENPIEWKKKSVMVENNMFIGYIVLARRMYELGIDAVNVIDYIDSIDFDKNNELWQDIGFLNEDKNLNKTMSARNAIENYFKQLEL</sequence>
<evidence type="ECO:0008006" key="3">
    <source>
        <dbReference type="Google" id="ProtNLM"/>
    </source>
</evidence>
<dbReference type="AlphaFoldDB" id="A0A2A2IET6"/>